<keyword evidence="2" id="KW-0143">Chaperone</keyword>
<evidence type="ECO:0000256" key="2">
    <source>
        <dbReference type="ARBA" id="ARBA00023186"/>
    </source>
</evidence>
<dbReference type="InterPro" id="IPR020568">
    <property type="entry name" value="Ribosomal_Su5_D2-typ_SF"/>
</dbReference>
<evidence type="ECO:0000313" key="5">
    <source>
        <dbReference type="EMBL" id="RRT76237.1"/>
    </source>
</evidence>
<dbReference type="SUPFAM" id="SSF54211">
    <property type="entry name" value="Ribosomal protein S5 domain 2-like"/>
    <property type="match status" value="1"/>
</dbReference>
<name>A0A427AIZ3_ENSVE</name>
<dbReference type="Proteomes" id="UP000287651">
    <property type="component" value="Unassembled WGS sequence"/>
</dbReference>
<dbReference type="InterPro" id="IPR001404">
    <property type="entry name" value="Hsp90_fam"/>
</dbReference>
<dbReference type="GO" id="GO:0016887">
    <property type="term" value="F:ATP hydrolysis activity"/>
    <property type="evidence" value="ECO:0007669"/>
    <property type="project" value="InterPro"/>
</dbReference>
<evidence type="ECO:0000256" key="4">
    <source>
        <dbReference type="SAM" id="SignalP"/>
    </source>
</evidence>
<comment type="similarity">
    <text evidence="1">Belongs to the heat shock protein 90 family.</text>
</comment>
<feature type="signal peptide" evidence="4">
    <location>
        <begin position="1"/>
        <end position="23"/>
    </location>
</feature>
<dbReference type="AlphaFoldDB" id="A0A427AIZ3"/>
<feature type="chain" id="PRO_5019203123" description="Endoplasmin" evidence="4">
    <location>
        <begin position="24"/>
        <end position="521"/>
    </location>
</feature>
<accession>A0A427AIZ3</accession>
<evidence type="ECO:0008006" key="7">
    <source>
        <dbReference type="Google" id="ProtNLM"/>
    </source>
</evidence>
<evidence type="ECO:0000256" key="1">
    <source>
        <dbReference type="ARBA" id="ARBA00008239"/>
    </source>
</evidence>
<feature type="region of interest" description="Disordered" evidence="3">
    <location>
        <begin position="474"/>
        <end position="521"/>
    </location>
</feature>
<keyword evidence="4" id="KW-0732">Signal</keyword>
<dbReference type="Pfam" id="PF00183">
    <property type="entry name" value="HSP90"/>
    <property type="match status" value="2"/>
</dbReference>
<dbReference type="GO" id="GO:0051082">
    <property type="term" value="F:unfolded protein binding"/>
    <property type="evidence" value="ECO:0007669"/>
    <property type="project" value="InterPro"/>
</dbReference>
<dbReference type="InterPro" id="IPR037196">
    <property type="entry name" value="HSP90_C"/>
</dbReference>
<dbReference type="SUPFAM" id="SSF110942">
    <property type="entry name" value="HSP90 C-terminal domain"/>
    <property type="match status" value="1"/>
</dbReference>
<organism evidence="5 6">
    <name type="scientific">Ensete ventricosum</name>
    <name type="common">Abyssinian banana</name>
    <name type="synonym">Musa ensete</name>
    <dbReference type="NCBI Taxonomy" id="4639"/>
    <lineage>
        <taxon>Eukaryota</taxon>
        <taxon>Viridiplantae</taxon>
        <taxon>Streptophyta</taxon>
        <taxon>Embryophyta</taxon>
        <taxon>Tracheophyta</taxon>
        <taxon>Spermatophyta</taxon>
        <taxon>Magnoliopsida</taxon>
        <taxon>Liliopsida</taxon>
        <taxon>Zingiberales</taxon>
        <taxon>Musaceae</taxon>
        <taxon>Ensete</taxon>
    </lineage>
</organism>
<protein>
    <recommendedName>
        <fullName evidence="7">Endoplasmin</fullName>
    </recommendedName>
</protein>
<evidence type="ECO:0000313" key="6">
    <source>
        <dbReference type="Proteomes" id="UP000287651"/>
    </source>
</evidence>
<comment type="caution">
    <text evidence="5">The sequence shown here is derived from an EMBL/GenBank/DDBJ whole genome shotgun (WGS) entry which is preliminary data.</text>
</comment>
<dbReference type="GO" id="GO:0140662">
    <property type="term" value="F:ATP-dependent protein folding chaperone"/>
    <property type="evidence" value="ECO:0007669"/>
    <property type="project" value="InterPro"/>
</dbReference>
<dbReference type="Gene3D" id="1.20.120.790">
    <property type="entry name" value="Heat shock protein 90, C-terminal domain"/>
    <property type="match status" value="1"/>
</dbReference>
<dbReference type="EMBL" id="AMZH03002250">
    <property type="protein sequence ID" value="RRT76237.1"/>
    <property type="molecule type" value="Genomic_DNA"/>
</dbReference>
<proteinExistence type="inferred from homology"/>
<evidence type="ECO:0000256" key="3">
    <source>
        <dbReference type="SAM" id="MobiDB-lite"/>
    </source>
</evidence>
<sequence length="521" mass="59157">MRKWALPSALLLLLLLSTVPDRGRNLHANAEDSGDSDELVDPPKVEEKLGAVPSGLSTDAEVAKRYVWESKADGSFAISDDTWNEPLGRGTEISIYFFCMYFVTSSFCVMSSKVSDFESYCPVWAVHTGLPVDQYVDRPLSGGTTDWGCFCPITIRNRLKKENKNLESDCSSPTRSVARGRFLLPAQGEETSPRIGRRNEATTPKHTARYQHTVPYQAKPGMPVWYEDEETEEDASEKKPKTKTVKETTYDWEDFSEEKPLAWSHFTAEGDVEFKALLFVPPKAPHDLYESYYNTNKSNLKLTKSEVDEYLMQYLMDYEDRKFQNVSKEGLKLGKDSKLKDLKESFKELTNWWKDALSSENVDSVKISNRLDNTPCVVVTSKFGWSANMEKIMQSQTLSDASKQAYMRGKRVLEINPRHPVIKELRDRVAQDSKDESLKHTARLVYQTALMESGFILNDPKDFASSIYKSVQKSLDISSDATVEEEEDVEEAEEEEKGTTSNTESPEVKEDIDEASLKDEL</sequence>
<dbReference type="PANTHER" id="PTHR11528">
    <property type="entry name" value="HEAT SHOCK PROTEIN 90 FAMILY MEMBER"/>
    <property type="match status" value="1"/>
</dbReference>
<reference evidence="5 6" key="1">
    <citation type="journal article" date="2014" name="Agronomy (Basel)">
        <title>A Draft Genome Sequence for Ensete ventricosum, the Drought-Tolerant Tree Against Hunger.</title>
        <authorList>
            <person name="Harrison J."/>
            <person name="Moore K.A."/>
            <person name="Paszkiewicz K."/>
            <person name="Jones T."/>
            <person name="Grant M."/>
            <person name="Ambacheew D."/>
            <person name="Muzemil S."/>
            <person name="Studholme D.J."/>
        </authorList>
    </citation>
    <scope>NUCLEOTIDE SEQUENCE [LARGE SCALE GENOMIC DNA]</scope>
</reference>
<dbReference type="PIRSF" id="PIRSF002583">
    <property type="entry name" value="Hsp90"/>
    <property type="match status" value="1"/>
</dbReference>
<gene>
    <name evidence="5" type="ORF">B296_00006448</name>
</gene>
<dbReference type="FunFam" id="1.20.120.790:FF:000005">
    <property type="entry name" value="Endoplasmin-like isoform B"/>
    <property type="match status" value="1"/>
</dbReference>
<feature type="compositionally biased region" description="Acidic residues" evidence="3">
    <location>
        <begin position="482"/>
        <end position="496"/>
    </location>
</feature>
<dbReference type="Gene3D" id="3.30.230.80">
    <property type="match status" value="1"/>
</dbReference>
<dbReference type="GO" id="GO:0005524">
    <property type="term" value="F:ATP binding"/>
    <property type="evidence" value="ECO:0007669"/>
    <property type="project" value="InterPro"/>
</dbReference>